<organism evidence="2 3">
    <name type="scientific">Streptomyces monticola</name>
    <dbReference type="NCBI Taxonomy" id="2666263"/>
    <lineage>
        <taxon>Bacteria</taxon>
        <taxon>Bacillati</taxon>
        <taxon>Actinomycetota</taxon>
        <taxon>Actinomycetes</taxon>
        <taxon>Kitasatosporales</taxon>
        <taxon>Streptomycetaceae</taxon>
        <taxon>Streptomyces</taxon>
    </lineage>
</organism>
<proteinExistence type="predicted"/>
<evidence type="ECO:0000313" key="3">
    <source>
        <dbReference type="Proteomes" id="UP001596523"/>
    </source>
</evidence>
<feature type="domain" description="Aminoglycoside phosphotransferase" evidence="1">
    <location>
        <begin position="41"/>
        <end position="239"/>
    </location>
</feature>
<dbReference type="Gene3D" id="3.90.1200.10">
    <property type="match status" value="1"/>
</dbReference>
<evidence type="ECO:0000259" key="1">
    <source>
        <dbReference type="Pfam" id="PF01636"/>
    </source>
</evidence>
<keyword evidence="3" id="KW-1185">Reference proteome</keyword>
<name>A0ABW2JNC4_9ACTN</name>
<dbReference type="EMBL" id="JBHTCF010000009">
    <property type="protein sequence ID" value="MFC7306835.1"/>
    <property type="molecule type" value="Genomic_DNA"/>
</dbReference>
<dbReference type="InterPro" id="IPR002575">
    <property type="entry name" value="Aminoglycoside_PTrfase"/>
</dbReference>
<dbReference type="RefSeq" id="WP_381832634.1">
    <property type="nucleotide sequence ID" value="NZ_JBHTCF010000009.1"/>
</dbReference>
<dbReference type="Pfam" id="PF01636">
    <property type="entry name" value="APH"/>
    <property type="match status" value="1"/>
</dbReference>
<protein>
    <submittedName>
        <fullName evidence="2">Phosphotransferase enzyme family protein</fullName>
    </submittedName>
</protein>
<sequence>MTTTSVAPEDAARRASEMLGLPTRGLEALRAHATSVFLLPAADAVVRVSRADQRERIHRAVTLTRWLSEHGVPVTEPLVVDQPCTTHGYVVSFWRHYPQPNAATPEPEHLGHILRRLHNLPTPPVHLPQYEPLASLRETVHGSTSLAADDRAWLLRRADELLAAYAELDFPLGHGLIHGDAYPGNTLWDGPLVRLGDWDETGFGPRELDLANTFQGVRFGRTRAQLQAFSVAYGYDLAQWPGATILTALRDLHTLGSFVRRADRGDTDAAAQLAHRLATLRAGLTSASWVLH</sequence>
<evidence type="ECO:0000313" key="2">
    <source>
        <dbReference type="EMBL" id="MFC7306835.1"/>
    </source>
</evidence>
<reference evidence="3" key="1">
    <citation type="journal article" date="2019" name="Int. J. Syst. Evol. Microbiol.">
        <title>The Global Catalogue of Microorganisms (GCM) 10K type strain sequencing project: providing services to taxonomists for standard genome sequencing and annotation.</title>
        <authorList>
            <consortium name="The Broad Institute Genomics Platform"/>
            <consortium name="The Broad Institute Genome Sequencing Center for Infectious Disease"/>
            <person name="Wu L."/>
            <person name="Ma J."/>
        </authorList>
    </citation>
    <scope>NUCLEOTIDE SEQUENCE [LARGE SCALE GENOMIC DNA]</scope>
    <source>
        <strain evidence="3">SYNS20</strain>
    </source>
</reference>
<dbReference type="Proteomes" id="UP001596523">
    <property type="component" value="Unassembled WGS sequence"/>
</dbReference>
<accession>A0ABW2JNC4</accession>
<dbReference type="InterPro" id="IPR011009">
    <property type="entry name" value="Kinase-like_dom_sf"/>
</dbReference>
<dbReference type="SUPFAM" id="SSF56112">
    <property type="entry name" value="Protein kinase-like (PK-like)"/>
    <property type="match status" value="1"/>
</dbReference>
<comment type="caution">
    <text evidence="2">The sequence shown here is derived from an EMBL/GenBank/DDBJ whole genome shotgun (WGS) entry which is preliminary data.</text>
</comment>
<gene>
    <name evidence="2" type="ORF">ACFQVC_21705</name>
</gene>